<dbReference type="PANTHER" id="PTHR48081:SF33">
    <property type="entry name" value="KYNURENINE FORMAMIDASE"/>
    <property type="match status" value="1"/>
</dbReference>
<proteinExistence type="predicted"/>
<evidence type="ECO:0000313" key="3">
    <source>
        <dbReference type="EMBL" id="KAL3669048.1"/>
    </source>
</evidence>
<organism evidence="3 4">
    <name type="scientific">Phytophthora oleae</name>
    <dbReference type="NCBI Taxonomy" id="2107226"/>
    <lineage>
        <taxon>Eukaryota</taxon>
        <taxon>Sar</taxon>
        <taxon>Stramenopiles</taxon>
        <taxon>Oomycota</taxon>
        <taxon>Peronosporomycetes</taxon>
        <taxon>Peronosporales</taxon>
        <taxon>Peronosporaceae</taxon>
        <taxon>Phytophthora</taxon>
    </lineage>
</organism>
<dbReference type="PANTHER" id="PTHR48081">
    <property type="entry name" value="AB HYDROLASE SUPERFAMILY PROTEIN C4A8.06C"/>
    <property type="match status" value="1"/>
</dbReference>
<gene>
    <name evidence="3" type="ORF">V7S43_005432</name>
</gene>
<comment type="caution">
    <text evidence="3">The sequence shown here is derived from an EMBL/GenBank/DDBJ whole genome shotgun (WGS) entry which is preliminary data.</text>
</comment>
<evidence type="ECO:0000256" key="1">
    <source>
        <dbReference type="ARBA" id="ARBA00022801"/>
    </source>
</evidence>
<accession>A0ABD3FQ80</accession>
<sequence>MAEPLRLNPRRVAFALALLAYARNTGRNLRQQHDLLLQNKPRLPWVEHVQAALKYTSMGQLIASSEYLLCLVKPQLAARIGRLLLWTPRDCRVNSRYGSHERNTLDVYGIQEAGAAKPVLVFVHGGAWSFGHKWQYALVGEYLATQSFLVAVINYRTYPNGSVVNMIEDVENAVFWVAENCQSLGGDNSRLFLSGHSSGGHVGALALVNSAIRLATNGSKGKEIANYVRGFIGLSAPYDISDHYGFESKRVVGPLNGVHEISSMKPAMLGMDNFKKYSPTALVAEPTNIGSSLPPFYILHGEDDTVVPTSSSKKLAFNLNQAGQDATYHEVSNCTHEDMVFAVMGDNVDCRSDVIKLLKRIMLESNADAALSVHAPILTSPSLASKL</sequence>
<dbReference type="GO" id="GO:0016787">
    <property type="term" value="F:hydrolase activity"/>
    <property type="evidence" value="ECO:0007669"/>
    <property type="project" value="UniProtKB-KW"/>
</dbReference>
<evidence type="ECO:0000259" key="2">
    <source>
        <dbReference type="Pfam" id="PF20434"/>
    </source>
</evidence>
<evidence type="ECO:0000313" key="4">
    <source>
        <dbReference type="Proteomes" id="UP001632037"/>
    </source>
</evidence>
<dbReference type="Gene3D" id="3.40.50.1820">
    <property type="entry name" value="alpha/beta hydrolase"/>
    <property type="match status" value="1"/>
</dbReference>
<dbReference type="InterPro" id="IPR049492">
    <property type="entry name" value="BD-FAE-like_dom"/>
</dbReference>
<dbReference type="InterPro" id="IPR050300">
    <property type="entry name" value="GDXG_lipolytic_enzyme"/>
</dbReference>
<dbReference type="InterPro" id="IPR029058">
    <property type="entry name" value="AB_hydrolase_fold"/>
</dbReference>
<dbReference type="Proteomes" id="UP001632037">
    <property type="component" value="Unassembled WGS sequence"/>
</dbReference>
<dbReference type="SUPFAM" id="SSF53474">
    <property type="entry name" value="alpha/beta-Hydrolases"/>
    <property type="match status" value="1"/>
</dbReference>
<dbReference type="EMBL" id="JBIMZQ010000009">
    <property type="protein sequence ID" value="KAL3669048.1"/>
    <property type="molecule type" value="Genomic_DNA"/>
</dbReference>
<feature type="domain" description="BD-FAE-like" evidence="2">
    <location>
        <begin position="105"/>
        <end position="317"/>
    </location>
</feature>
<dbReference type="Pfam" id="PF20434">
    <property type="entry name" value="BD-FAE"/>
    <property type="match status" value="1"/>
</dbReference>
<keyword evidence="1" id="KW-0378">Hydrolase</keyword>
<dbReference type="AlphaFoldDB" id="A0ABD3FQ80"/>
<reference evidence="3 4" key="1">
    <citation type="submission" date="2024-09" db="EMBL/GenBank/DDBJ databases">
        <title>Genome sequencing and assembly of Phytophthora oleae, isolate VK10A, causative agent of rot of olive drupes.</title>
        <authorList>
            <person name="Conti Taguali S."/>
            <person name="Riolo M."/>
            <person name="La Spada F."/>
            <person name="Cacciola S.O."/>
            <person name="Dionisio G."/>
        </authorList>
    </citation>
    <scope>NUCLEOTIDE SEQUENCE [LARGE SCALE GENOMIC DNA]</scope>
    <source>
        <strain evidence="3 4">VK10A</strain>
    </source>
</reference>
<name>A0ABD3FQ80_9STRA</name>
<protein>
    <recommendedName>
        <fullName evidence="2">BD-FAE-like domain-containing protein</fullName>
    </recommendedName>
</protein>
<keyword evidence="4" id="KW-1185">Reference proteome</keyword>